<evidence type="ECO:0000313" key="2">
    <source>
        <dbReference type="EMBL" id="SVA46530.1"/>
    </source>
</evidence>
<reference evidence="2" key="1">
    <citation type="submission" date="2018-05" db="EMBL/GenBank/DDBJ databases">
        <authorList>
            <person name="Lanie J.A."/>
            <person name="Ng W.-L."/>
            <person name="Kazmierczak K.M."/>
            <person name="Andrzejewski T.M."/>
            <person name="Davidsen T.M."/>
            <person name="Wayne K.J."/>
            <person name="Tettelin H."/>
            <person name="Glass J.I."/>
            <person name="Rusch D."/>
            <person name="Podicherti R."/>
            <person name="Tsui H.-C.T."/>
            <person name="Winkler M.E."/>
        </authorList>
    </citation>
    <scope>NUCLEOTIDE SEQUENCE</scope>
</reference>
<gene>
    <name evidence="2" type="ORF">METZ01_LOCUS99384</name>
</gene>
<dbReference type="AlphaFoldDB" id="A0A381W1X1"/>
<name>A0A381W1X1_9ZZZZ</name>
<feature type="region of interest" description="Disordered" evidence="1">
    <location>
        <begin position="1"/>
        <end position="23"/>
    </location>
</feature>
<sequence length="66" mass="7525">MKINKSANKERDMDKSSTVCSSAEYGEIKVTGDDWEEGYTDMGELRRSPMLHVMSMMSPFKPMNKS</sequence>
<accession>A0A381W1X1</accession>
<protein>
    <submittedName>
        <fullName evidence="2">Uncharacterized protein</fullName>
    </submittedName>
</protein>
<organism evidence="2">
    <name type="scientific">marine metagenome</name>
    <dbReference type="NCBI Taxonomy" id="408172"/>
    <lineage>
        <taxon>unclassified sequences</taxon>
        <taxon>metagenomes</taxon>
        <taxon>ecological metagenomes</taxon>
    </lineage>
</organism>
<proteinExistence type="predicted"/>
<dbReference type="EMBL" id="UINC01010464">
    <property type="protein sequence ID" value="SVA46530.1"/>
    <property type="molecule type" value="Genomic_DNA"/>
</dbReference>
<evidence type="ECO:0000256" key="1">
    <source>
        <dbReference type="SAM" id="MobiDB-lite"/>
    </source>
</evidence>